<dbReference type="InterPro" id="IPR007822">
    <property type="entry name" value="LANC-like"/>
</dbReference>
<dbReference type="Gene3D" id="3.30.200.20">
    <property type="entry name" value="Phosphorylase Kinase, domain 1"/>
    <property type="match status" value="1"/>
</dbReference>
<comment type="caution">
    <text evidence="8">The sequence shown here is derived from an EMBL/GenBank/DDBJ whole genome shotgun (WGS) entry which is preliminary data.</text>
</comment>
<dbReference type="Gene3D" id="1.50.10.20">
    <property type="match status" value="1"/>
</dbReference>
<dbReference type="Proteomes" id="UP000603200">
    <property type="component" value="Unassembled WGS sequence"/>
</dbReference>
<dbReference type="InterPro" id="IPR053524">
    <property type="entry name" value="Aerial_hyphae_peptide-synth"/>
</dbReference>
<evidence type="ECO:0000313" key="8">
    <source>
        <dbReference type="EMBL" id="GIE26893.1"/>
    </source>
</evidence>
<name>A0ABQ4A7X7_9ACTN</name>
<keyword evidence="3" id="KW-0808">Transferase</keyword>
<evidence type="ECO:0000313" key="9">
    <source>
        <dbReference type="Proteomes" id="UP000603200"/>
    </source>
</evidence>
<feature type="domain" description="Protein kinase" evidence="7">
    <location>
        <begin position="225"/>
        <end position="611"/>
    </location>
</feature>
<dbReference type="PANTHER" id="PTHR43289:SF6">
    <property type="entry name" value="SERINE_THREONINE-PROTEIN KINASE NEKL-3"/>
    <property type="match status" value="1"/>
</dbReference>
<dbReference type="SUPFAM" id="SSF158745">
    <property type="entry name" value="LanC-like"/>
    <property type="match status" value="2"/>
</dbReference>
<dbReference type="SMART" id="SM01260">
    <property type="entry name" value="LANC_like"/>
    <property type="match status" value="1"/>
</dbReference>
<dbReference type="EMBL" id="BOMN01000157">
    <property type="protein sequence ID" value="GIE26893.1"/>
    <property type="molecule type" value="Genomic_DNA"/>
</dbReference>
<accession>A0ABQ4A7X7</accession>
<evidence type="ECO:0000256" key="3">
    <source>
        <dbReference type="ARBA" id="ARBA00022679"/>
    </source>
</evidence>
<dbReference type="Pfam" id="PF00069">
    <property type="entry name" value="Pkinase"/>
    <property type="match status" value="1"/>
</dbReference>
<dbReference type="EC" id="2.7.11.1" evidence="1"/>
<keyword evidence="5 8" id="KW-0418">Kinase</keyword>
<dbReference type="SMART" id="SM00220">
    <property type="entry name" value="S_TKc"/>
    <property type="match status" value="1"/>
</dbReference>
<organism evidence="8 9">
    <name type="scientific">Winogradskya humida</name>
    <dbReference type="NCBI Taxonomy" id="113566"/>
    <lineage>
        <taxon>Bacteria</taxon>
        <taxon>Bacillati</taxon>
        <taxon>Actinomycetota</taxon>
        <taxon>Actinomycetes</taxon>
        <taxon>Micromonosporales</taxon>
        <taxon>Micromonosporaceae</taxon>
        <taxon>Winogradskya</taxon>
    </lineage>
</organism>
<keyword evidence="9" id="KW-1185">Reference proteome</keyword>
<dbReference type="InterPro" id="IPR011009">
    <property type="entry name" value="Kinase-like_dom_sf"/>
</dbReference>
<dbReference type="InterPro" id="IPR012341">
    <property type="entry name" value="6hp_glycosidase-like_sf"/>
</dbReference>
<dbReference type="PANTHER" id="PTHR43289">
    <property type="entry name" value="MITOGEN-ACTIVATED PROTEIN KINASE KINASE KINASE 20-RELATED"/>
    <property type="match status" value="1"/>
</dbReference>
<evidence type="ECO:0000256" key="1">
    <source>
        <dbReference type="ARBA" id="ARBA00012513"/>
    </source>
</evidence>
<evidence type="ECO:0000256" key="5">
    <source>
        <dbReference type="ARBA" id="ARBA00022777"/>
    </source>
</evidence>
<dbReference type="Gene3D" id="1.50.10.10">
    <property type="match status" value="1"/>
</dbReference>
<dbReference type="Gene3D" id="1.10.510.10">
    <property type="entry name" value="Transferase(Phosphotransferase) domain 1"/>
    <property type="match status" value="1"/>
</dbReference>
<keyword evidence="2 8" id="KW-0723">Serine/threonine-protein kinase</keyword>
<keyword evidence="6" id="KW-0067">ATP-binding</keyword>
<dbReference type="PROSITE" id="PS50011">
    <property type="entry name" value="PROTEIN_KINASE_DOM"/>
    <property type="match status" value="1"/>
</dbReference>
<dbReference type="InterPro" id="IPR058053">
    <property type="entry name" value="RamC_C"/>
</dbReference>
<dbReference type="SUPFAM" id="SSF56112">
    <property type="entry name" value="Protein kinase-like (PK-like)"/>
    <property type="match status" value="1"/>
</dbReference>
<sequence>MDLRYESYAVSDKRFYEPLARCNDHSTRLPAVTRALPDGWRREQQGVWTVMLPSDGVPVPDQGWKVHLSATPDGAGDLVDAVWAICQRLSVPWKFLRSRFVVTVTNSKYAPRASSGKVVTVYPRTAAELHDVVSALDAELGGTPGPYVLSDLRFREGPVYLRYGAFVPMWCEQPDGSKVAALRDAAGTLVPDRRTPGFTLPDGVTLPEFWPPLDETPAEARVGDYVVTKALHFSNAGGVYLAEGPDGRTVVLKEARPHAGLDARGRDAVHRLRNEHRTLERLGHLDFVPEVYGYFTAWEHEYLVIEYIEGRTVAAWLGAELPLLRHRPGPEALRTHAARVTTIFDEVERCLLELHATGVAYGDLHSQNIVLRPDGRVVLLDFELAADIDGPHHGALGAPGFSHPSLTTARDADLFALACCRLTSYGHMTALMAQQPAIAGSLLTLAARTYGLSASTVQQMTDGLRRAPALRDTATAGGPPDPPAAADLIEGIRAAATLGRPDRLYPGDIGLDRPGGAVGLAYGASGVLLALQAARVRVPDNHLDWLAEACRRAGPDTPSGLYDGLAGGALMLHRLGATYEAGAIIDRILDRPPPRSASLYDGRTGLAQLLLDVGRESDGLRLAQTVADQAGDPDALRRPGLMRGWSGPAVLFARCALLTGDPRWTELAEQALLTDLRHGRRAEGTLQLLTDGKLLPYLNEGSAGVALAALALPPETRVPVTEIVLAAARAGAVEAMAQGGLFNGRAGIVYLLANVARRWPDWHEALADQRRLLSLHAAPVGNGRVLHGDQLIRLSTDLATGSAGALLALTVADEPDRAALPGALAPVAHHPVEPVA</sequence>
<keyword evidence="4" id="KW-0547">Nucleotide-binding</keyword>
<dbReference type="Pfam" id="PF25816">
    <property type="entry name" value="RamC_N"/>
    <property type="match status" value="1"/>
</dbReference>
<reference evidence="8 9" key="1">
    <citation type="submission" date="2021-01" db="EMBL/GenBank/DDBJ databases">
        <title>Whole genome shotgun sequence of Actinoplanes humidus NBRC 14915.</title>
        <authorList>
            <person name="Komaki H."/>
            <person name="Tamura T."/>
        </authorList>
    </citation>
    <scope>NUCLEOTIDE SEQUENCE [LARGE SCALE GENOMIC DNA]</scope>
    <source>
        <strain evidence="8 9">NBRC 14915</strain>
    </source>
</reference>
<evidence type="ECO:0000259" key="7">
    <source>
        <dbReference type="PROSITE" id="PS50011"/>
    </source>
</evidence>
<evidence type="ECO:0000256" key="4">
    <source>
        <dbReference type="ARBA" id="ARBA00022741"/>
    </source>
</evidence>
<dbReference type="RefSeq" id="WP_203843781.1">
    <property type="nucleotide sequence ID" value="NZ_BAAATV010000048.1"/>
</dbReference>
<gene>
    <name evidence="8" type="ORF">Ahu01nite_099950</name>
</gene>
<evidence type="ECO:0000256" key="6">
    <source>
        <dbReference type="ARBA" id="ARBA00022840"/>
    </source>
</evidence>
<evidence type="ECO:0000256" key="2">
    <source>
        <dbReference type="ARBA" id="ARBA00022527"/>
    </source>
</evidence>
<dbReference type="CDD" id="cd04791">
    <property type="entry name" value="LanC_SerThrkinase"/>
    <property type="match status" value="1"/>
</dbReference>
<dbReference type="GO" id="GO:0004674">
    <property type="term" value="F:protein serine/threonine kinase activity"/>
    <property type="evidence" value="ECO:0007669"/>
    <property type="project" value="UniProtKB-KW"/>
</dbReference>
<protein>
    <recommendedName>
        <fullName evidence="1">non-specific serine/threonine protein kinase</fullName>
        <ecNumber evidence="1">2.7.11.1</ecNumber>
    </recommendedName>
</protein>
<proteinExistence type="predicted"/>
<dbReference type="InterPro" id="IPR000719">
    <property type="entry name" value="Prot_kinase_dom"/>
</dbReference>
<dbReference type="InterPro" id="IPR057929">
    <property type="entry name" value="RamC_N"/>
</dbReference>
<dbReference type="NCBIfam" id="NF038151">
    <property type="entry name" value="lanthi_synth_III"/>
    <property type="match status" value="1"/>
</dbReference>